<dbReference type="Proteomes" id="UP000285301">
    <property type="component" value="Unassembled WGS sequence"/>
</dbReference>
<reference evidence="14 15" key="1">
    <citation type="journal article" date="2018" name="Gigascience">
        <title>Genomes of trombidid mites reveal novel predicted allergens and laterally-transferred genes associated with secondary metabolism.</title>
        <authorList>
            <person name="Dong X."/>
            <person name="Chaisiri K."/>
            <person name="Xia D."/>
            <person name="Armstrong S.D."/>
            <person name="Fang Y."/>
            <person name="Donnelly M.J."/>
            <person name="Kadowaki T."/>
            <person name="McGarry J.W."/>
            <person name="Darby A.C."/>
            <person name="Makepeace B.L."/>
        </authorList>
    </citation>
    <scope>NUCLEOTIDE SEQUENCE [LARGE SCALE GENOMIC DNA]</scope>
    <source>
        <strain evidence="14">UoL-WK</strain>
    </source>
</reference>
<feature type="binding site" evidence="12">
    <location>
        <begin position="265"/>
        <end position="266"/>
    </location>
    <ligand>
        <name>ATP</name>
        <dbReference type="ChEBI" id="CHEBI:30616"/>
    </ligand>
</feature>
<evidence type="ECO:0000256" key="4">
    <source>
        <dbReference type="ARBA" id="ARBA00022679"/>
    </source>
</evidence>
<feature type="active site" description="Proton acceptor" evidence="12">
    <location>
        <position position="266"/>
    </location>
</feature>
<evidence type="ECO:0000256" key="3">
    <source>
        <dbReference type="ARBA" id="ARBA00016943"/>
    </source>
</evidence>
<dbReference type="Gene3D" id="3.40.1190.20">
    <property type="match status" value="1"/>
</dbReference>
<comment type="activity regulation">
    <text evidence="12">Activated by a monovalent cation that binds near, but not in, the active site. The most likely occupant of the site in vivo is potassium. Ion binding induces a conformational change that may alter substrate affinity.</text>
</comment>
<accession>A0A3S3PJY1</accession>
<evidence type="ECO:0000256" key="12">
    <source>
        <dbReference type="HAMAP-Rule" id="MF_03215"/>
    </source>
</evidence>
<dbReference type="InterPro" id="IPR002139">
    <property type="entry name" value="Ribo/fructo_kinase"/>
</dbReference>
<evidence type="ECO:0000256" key="5">
    <source>
        <dbReference type="ARBA" id="ARBA00022723"/>
    </source>
</evidence>
<dbReference type="UniPathway" id="UPA00916">
    <property type="reaction ID" value="UER00889"/>
</dbReference>
<feature type="binding site" evidence="12">
    <location>
        <position position="307"/>
    </location>
    <ligand>
        <name>K(+)</name>
        <dbReference type="ChEBI" id="CHEBI:29103"/>
    </ligand>
</feature>
<keyword evidence="9 12" id="KW-0460">Magnesium</keyword>
<keyword evidence="4 12" id="KW-0808">Transferase</keyword>
<keyword evidence="7 12" id="KW-0418">Kinase</keyword>
<dbReference type="SUPFAM" id="SSF53613">
    <property type="entry name" value="Ribokinase-like"/>
    <property type="match status" value="1"/>
</dbReference>
<keyword evidence="11 12" id="KW-0119">Carbohydrate metabolism</keyword>
<evidence type="ECO:0000256" key="2">
    <source>
        <dbReference type="ARBA" id="ARBA00012035"/>
    </source>
</evidence>
<feature type="binding site" evidence="12">
    <location>
        <position position="301"/>
    </location>
    <ligand>
        <name>K(+)</name>
        <dbReference type="ChEBI" id="CHEBI:29103"/>
    </ligand>
</feature>
<dbReference type="GO" id="GO:0005524">
    <property type="term" value="F:ATP binding"/>
    <property type="evidence" value="ECO:0007669"/>
    <property type="project" value="UniProtKB-UniRule"/>
</dbReference>
<dbReference type="CDD" id="cd01174">
    <property type="entry name" value="ribokinase"/>
    <property type="match status" value="1"/>
</dbReference>
<dbReference type="Pfam" id="PF00294">
    <property type="entry name" value="PfkB"/>
    <property type="match status" value="1"/>
</dbReference>
<dbReference type="GO" id="GO:0005634">
    <property type="term" value="C:nucleus"/>
    <property type="evidence" value="ECO:0007669"/>
    <property type="project" value="UniProtKB-SubCell"/>
</dbReference>
<comment type="subunit">
    <text evidence="12">Homodimer.</text>
</comment>
<keyword evidence="8 12" id="KW-0067">ATP-binding</keyword>
<feature type="binding site" evidence="12">
    <location>
        <position position="197"/>
    </location>
    <ligand>
        <name>ATP</name>
        <dbReference type="ChEBI" id="CHEBI:30616"/>
    </ligand>
</feature>
<dbReference type="STRING" id="1965070.A0A3S3PJY1"/>
<dbReference type="InterPro" id="IPR002173">
    <property type="entry name" value="Carboh/pur_kinase_PfkB_CS"/>
</dbReference>
<protein>
    <recommendedName>
        <fullName evidence="3 12">Ribokinase</fullName>
        <shortName evidence="12">RK</shortName>
        <ecNumber evidence="2 12">2.7.1.15</ecNumber>
    </recommendedName>
</protein>
<dbReference type="GO" id="GO:0005829">
    <property type="term" value="C:cytosol"/>
    <property type="evidence" value="ECO:0007669"/>
    <property type="project" value="TreeGrafter"/>
</dbReference>
<keyword evidence="5 12" id="KW-0479">Metal-binding</keyword>
<feature type="binding site" evidence="12">
    <location>
        <begin position="49"/>
        <end position="53"/>
    </location>
    <ligand>
        <name>substrate</name>
    </ligand>
</feature>
<evidence type="ECO:0000259" key="13">
    <source>
        <dbReference type="Pfam" id="PF00294"/>
    </source>
</evidence>
<keyword evidence="6 12" id="KW-0547">Nucleotide-binding</keyword>
<dbReference type="GO" id="GO:0046872">
    <property type="term" value="F:metal ion binding"/>
    <property type="evidence" value="ECO:0007669"/>
    <property type="project" value="UniProtKB-KW"/>
</dbReference>
<feature type="domain" description="Carbohydrate kinase PfkB" evidence="13">
    <location>
        <begin position="12"/>
        <end position="310"/>
    </location>
</feature>
<comment type="subcellular location">
    <subcellularLocation>
        <location evidence="12">Cytoplasm</location>
    </subcellularLocation>
    <subcellularLocation>
        <location evidence="12">Nucleus</location>
    </subcellularLocation>
</comment>
<dbReference type="PRINTS" id="PR00990">
    <property type="entry name" value="RIBOKINASE"/>
</dbReference>
<dbReference type="AlphaFoldDB" id="A0A3S3PJY1"/>
<feature type="binding site" evidence="12">
    <location>
        <begin position="233"/>
        <end position="238"/>
    </location>
    <ligand>
        <name>ATP</name>
        <dbReference type="ChEBI" id="CHEBI:30616"/>
    </ligand>
</feature>
<evidence type="ECO:0000256" key="11">
    <source>
        <dbReference type="ARBA" id="ARBA00023277"/>
    </source>
</evidence>
<evidence type="ECO:0000313" key="15">
    <source>
        <dbReference type="Proteomes" id="UP000285301"/>
    </source>
</evidence>
<feature type="binding site" evidence="12">
    <location>
        <position position="260"/>
    </location>
    <ligand>
        <name>K(+)</name>
        <dbReference type="ChEBI" id="CHEBI:29103"/>
    </ligand>
</feature>
<keyword evidence="12" id="KW-0539">Nucleus</keyword>
<evidence type="ECO:0000256" key="6">
    <source>
        <dbReference type="ARBA" id="ARBA00022741"/>
    </source>
</evidence>
<evidence type="ECO:0000256" key="10">
    <source>
        <dbReference type="ARBA" id="ARBA00022958"/>
    </source>
</evidence>
<proteinExistence type="inferred from homology"/>
<dbReference type="OrthoDB" id="415590at2759"/>
<dbReference type="GO" id="GO:0019303">
    <property type="term" value="P:D-ribose catabolic process"/>
    <property type="evidence" value="ECO:0007669"/>
    <property type="project" value="UniProtKB-UniRule"/>
</dbReference>
<evidence type="ECO:0000256" key="7">
    <source>
        <dbReference type="ARBA" id="ARBA00022777"/>
    </source>
</evidence>
<evidence type="ECO:0000256" key="9">
    <source>
        <dbReference type="ARBA" id="ARBA00022842"/>
    </source>
</evidence>
<comment type="similarity">
    <text evidence="12">Belongs to the carbohydrate kinase PfkB family. Ribokinase subfamily.</text>
</comment>
<evidence type="ECO:0000256" key="1">
    <source>
        <dbReference type="ARBA" id="ARBA00005380"/>
    </source>
</evidence>
<dbReference type="HAMAP" id="MF_01987">
    <property type="entry name" value="Ribokinase"/>
    <property type="match status" value="1"/>
</dbReference>
<evidence type="ECO:0000256" key="8">
    <source>
        <dbReference type="ARBA" id="ARBA00022840"/>
    </source>
</evidence>
<evidence type="ECO:0000313" key="14">
    <source>
        <dbReference type="EMBL" id="RWS11215.1"/>
    </source>
</evidence>
<dbReference type="EMBL" id="NCKU01001799">
    <property type="protein sequence ID" value="RWS11215.1"/>
    <property type="molecule type" value="Genomic_DNA"/>
</dbReference>
<dbReference type="PROSITE" id="PS00584">
    <property type="entry name" value="PFKB_KINASES_2"/>
    <property type="match status" value="1"/>
</dbReference>
<dbReference type="GO" id="GO:0004747">
    <property type="term" value="F:ribokinase activity"/>
    <property type="evidence" value="ECO:0007669"/>
    <property type="project" value="UniProtKB-UniRule"/>
</dbReference>
<comment type="cofactor">
    <cofactor evidence="12">
        <name>Mg(2+)</name>
        <dbReference type="ChEBI" id="CHEBI:18420"/>
    </cofactor>
    <text evidence="12">Requires a divalent cation, most likely magnesium in vivo, as an electrophilic catalyst to aid phosphoryl group transfer. It is the chelate of the metal and the nucleotide that is the actual substrate.</text>
</comment>
<dbReference type="PANTHER" id="PTHR10584:SF166">
    <property type="entry name" value="RIBOKINASE"/>
    <property type="match status" value="1"/>
</dbReference>
<comment type="similarity">
    <text evidence="1">Belongs to the carbohydrate kinase pfkB family.</text>
</comment>
<comment type="pathway">
    <text evidence="12">Carbohydrate metabolism; D-ribose degradation; D-ribose 5-phosphate from beta-D-ribopyranose: step 2/2.</text>
</comment>
<feature type="binding site" evidence="12">
    <location>
        <begin position="21"/>
        <end position="23"/>
    </location>
    <ligand>
        <name>substrate</name>
    </ligand>
</feature>
<comment type="caution">
    <text evidence="12">Lacks conserved residue(s) required for the propagation of feature annotation.</text>
</comment>
<dbReference type="InterPro" id="IPR029056">
    <property type="entry name" value="Ribokinase-like"/>
</dbReference>
<keyword evidence="10 12" id="KW-0630">Potassium</keyword>
<comment type="caution">
    <text evidence="14">The sequence shown here is derived from an EMBL/GenBank/DDBJ whole genome shotgun (WGS) entry which is preliminary data.</text>
</comment>
<comment type="function">
    <text evidence="12">Catalyzes the phosphorylation of ribose at O-5 in a reaction requiring ATP and magnesium. The resulting D-ribose-5-phosphate can then be used either for sythesis of nucleotides, histidine, and tryptophan, or as a component of the pentose phosphate pathway.</text>
</comment>
<keyword evidence="15" id="KW-1185">Reference proteome</keyword>
<gene>
    <name evidence="14" type="ORF">B4U79_15659</name>
</gene>
<organism evidence="14 15">
    <name type="scientific">Dinothrombium tinctorium</name>
    <dbReference type="NCBI Taxonomy" id="1965070"/>
    <lineage>
        <taxon>Eukaryota</taxon>
        <taxon>Metazoa</taxon>
        <taxon>Ecdysozoa</taxon>
        <taxon>Arthropoda</taxon>
        <taxon>Chelicerata</taxon>
        <taxon>Arachnida</taxon>
        <taxon>Acari</taxon>
        <taxon>Acariformes</taxon>
        <taxon>Trombidiformes</taxon>
        <taxon>Prostigmata</taxon>
        <taxon>Anystina</taxon>
        <taxon>Parasitengona</taxon>
        <taxon>Trombidioidea</taxon>
        <taxon>Trombidiidae</taxon>
        <taxon>Dinothrombium</taxon>
    </lineage>
</organism>
<dbReference type="InterPro" id="IPR011877">
    <property type="entry name" value="Ribokinase"/>
</dbReference>
<dbReference type="PANTHER" id="PTHR10584">
    <property type="entry name" value="SUGAR KINASE"/>
    <property type="match status" value="1"/>
</dbReference>
<feature type="binding site" evidence="12">
    <location>
        <position position="303"/>
    </location>
    <ligand>
        <name>K(+)</name>
        <dbReference type="ChEBI" id="CHEBI:29103"/>
    </ligand>
</feature>
<dbReference type="InterPro" id="IPR011611">
    <property type="entry name" value="PfkB_dom"/>
</dbReference>
<feature type="binding site" evidence="12">
    <location>
        <position position="262"/>
    </location>
    <ligand>
        <name>K(+)</name>
        <dbReference type="ChEBI" id="CHEBI:29103"/>
    </ligand>
</feature>
<sequence length="320" mass="34909">MEFESESRSVQTEAVFMGACIIDLMAYASRFPNPGETLSGKHFIKDNGGKSANACVMAAKLGLRTAMLAKIGDDCFGKDLYENFKQFNINTDNVFISNESHSPVSLITVTDSGQNTIVYTPGTANFLSSADIERRKEHIFKGIKLFVSTFECKPEALLSALKLAKQYKIPTLINGAPCFTTPFDKQIFKFIDIFCVNEIETQEMTGMAINSIEDAKKASIYLLELGCLSAIITLGENGAVYAANKQEVHHIPSEKVAAVDTTGAGDAFNGALAYYLVRESNSSVEEKIRRACVIAAKSTLKKGTQASFPSKSDLPKELFL</sequence>
<dbReference type="EC" id="2.7.1.15" evidence="2 12"/>
<feature type="binding site" evidence="12">
    <location>
        <position position="151"/>
    </location>
    <ligand>
        <name>substrate</name>
    </ligand>
</feature>
<comment type="catalytic activity">
    <reaction evidence="12">
        <text>D-ribose + ATP = D-ribose 5-phosphate + ADP + H(+)</text>
        <dbReference type="Rhea" id="RHEA:13697"/>
        <dbReference type="ChEBI" id="CHEBI:15378"/>
        <dbReference type="ChEBI" id="CHEBI:30616"/>
        <dbReference type="ChEBI" id="CHEBI:47013"/>
        <dbReference type="ChEBI" id="CHEBI:78346"/>
        <dbReference type="ChEBI" id="CHEBI:456216"/>
        <dbReference type="EC" id="2.7.1.15"/>
    </reaction>
</comment>
<name>A0A3S3PJY1_9ACAR</name>
<feature type="binding site" evidence="12">
    <location>
        <position position="266"/>
    </location>
    <ligand>
        <name>substrate</name>
    </ligand>
</feature>
<feature type="binding site" evidence="12">
    <location>
        <position position="298"/>
    </location>
    <ligand>
        <name>K(+)</name>
        <dbReference type="ChEBI" id="CHEBI:29103"/>
    </ligand>
</feature>
<keyword evidence="12" id="KW-0963">Cytoplasm</keyword>